<keyword evidence="6" id="KW-1185">Reference proteome</keyword>
<evidence type="ECO:0000256" key="1">
    <source>
        <dbReference type="ARBA" id="ARBA00022737"/>
    </source>
</evidence>
<accession>A0A8S1XZY9</accession>
<evidence type="ECO:0000313" key="6">
    <source>
        <dbReference type="Proteomes" id="UP000689195"/>
    </source>
</evidence>
<feature type="compositionally biased region" description="Low complexity" evidence="4">
    <location>
        <begin position="175"/>
        <end position="189"/>
    </location>
</feature>
<feature type="compositionally biased region" description="Low complexity" evidence="4">
    <location>
        <begin position="246"/>
        <end position="271"/>
    </location>
</feature>
<dbReference type="InterPro" id="IPR019734">
    <property type="entry name" value="TPR_rpt"/>
</dbReference>
<dbReference type="AlphaFoldDB" id="A0A8S1XZY9"/>
<reference evidence="5" key="1">
    <citation type="submission" date="2021-01" db="EMBL/GenBank/DDBJ databases">
        <authorList>
            <consortium name="Genoscope - CEA"/>
            <person name="William W."/>
        </authorList>
    </citation>
    <scope>NUCLEOTIDE SEQUENCE</scope>
</reference>
<feature type="region of interest" description="Disordered" evidence="4">
    <location>
        <begin position="175"/>
        <end position="194"/>
    </location>
</feature>
<feature type="compositionally biased region" description="Basic and acidic residues" evidence="4">
    <location>
        <begin position="732"/>
        <end position="748"/>
    </location>
</feature>
<feature type="compositionally biased region" description="Polar residues" evidence="4">
    <location>
        <begin position="300"/>
        <end position="309"/>
    </location>
</feature>
<evidence type="ECO:0000256" key="2">
    <source>
        <dbReference type="ARBA" id="ARBA00022803"/>
    </source>
</evidence>
<protein>
    <recommendedName>
        <fullName evidence="7">Tetratricopeptide repeat protein</fullName>
    </recommendedName>
</protein>
<feature type="repeat" description="TPR" evidence="3">
    <location>
        <begin position="498"/>
        <end position="531"/>
    </location>
</feature>
<evidence type="ECO:0008006" key="7">
    <source>
        <dbReference type="Google" id="ProtNLM"/>
    </source>
</evidence>
<gene>
    <name evidence="5" type="ORF">PPENT_87.1.T1460106</name>
</gene>
<dbReference type="PROSITE" id="PS50293">
    <property type="entry name" value="TPR_REGION"/>
    <property type="match status" value="2"/>
</dbReference>
<keyword evidence="1" id="KW-0677">Repeat</keyword>
<dbReference type="InterPro" id="IPR051685">
    <property type="entry name" value="Ycf3/AcsC/BcsC/TPR_MFPF"/>
</dbReference>
<feature type="region of interest" description="Disordered" evidence="4">
    <location>
        <begin position="726"/>
        <end position="748"/>
    </location>
</feature>
<organism evidence="5 6">
    <name type="scientific">Paramecium pentaurelia</name>
    <dbReference type="NCBI Taxonomy" id="43138"/>
    <lineage>
        <taxon>Eukaryota</taxon>
        <taxon>Sar</taxon>
        <taxon>Alveolata</taxon>
        <taxon>Ciliophora</taxon>
        <taxon>Intramacronucleata</taxon>
        <taxon>Oligohymenophorea</taxon>
        <taxon>Peniculida</taxon>
        <taxon>Parameciidae</taxon>
        <taxon>Paramecium</taxon>
    </lineage>
</organism>
<dbReference type="Pfam" id="PF12895">
    <property type="entry name" value="ANAPC3"/>
    <property type="match status" value="1"/>
</dbReference>
<name>A0A8S1XZY9_9CILI</name>
<feature type="repeat" description="TPR" evidence="3">
    <location>
        <begin position="532"/>
        <end position="565"/>
    </location>
</feature>
<comment type="caution">
    <text evidence="5">The sequence shown here is derived from an EMBL/GenBank/DDBJ whole genome shotgun (WGS) entry which is preliminary data.</text>
</comment>
<evidence type="ECO:0000256" key="3">
    <source>
        <dbReference type="PROSITE-ProRule" id="PRU00339"/>
    </source>
</evidence>
<feature type="compositionally biased region" description="Polar residues" evidence="4">
    <location>
        <begin position="318"/>
        <end position="339"/>
    </location>
</feature>
<dbReference type="Proteomes" id="UP000689195">
    <property type="component" value="Unassembled WGS sequence"/>
</dbReference>
<dbReference type="SMART" id="SM00028">
    <property type="entry name" value="TPR"/>
    <property type="match status" value="7"/>
</dbReference>
<keyword evidence="2 3" id="KW-0802">TPR repeat</keyword>
<feature type="repeat" description="TPR" evidence="3">
    <location>
        <begin position="668"/>
        <end position="701"/>
    </location>
</feature>
<dbReference type="Pfam" id="PF13181">
    <property type="entry name" value="TPR_8"/>
    <property type="match status" value="1"/>
</dbReference>
<feature type="compositionally biased region" description="Polar residues" evidence="4">
    <location>
        <begin position="272"/>
        <end position="292"/>
    </location>
</feature>
<dbReference type="PANTHER" id="PTHR44943:SF4">
    <property type="entry name" value="TPR REPEAT-CONTAINING PROTEIN MJ0798"/>
    <property type="match status" value="1"/>
</dbReference>
<evidence type="ECO:0000313" key="5">
    <source>
        <dbReference type="EMBL" id="CAD8207209.1"/>
    </source>
</evidence>
<sequence length="748" mass="86094">MEDDSEFLCQQEGHDEDEIIGFCLNNNCKENTQFCLKCCWDKHSSHEEECKTFKQIQKTIISNKLLEEKQHTQLINKMKEIQTLCDQITQHKNVDTGKLQILEKDLKDKEYKKCLEHIPFFKKYCLYLQSNSQQMLLEQLDKGLQTLKLLTLGIPEILEQTKVLENYNSSIKSEIINPNQNQQKPPQVEVQKKDQEVQVNIEMPIQNQNLKQQQQQEIEILEKKEIIKPQPYQPTRVGLPPQQINQQPSSVSSYQQPKPSNPPSVSNQSSNIYPPQGSNLQKQNPPQNSINKPYQPPPGSSQINQQPPSNKIPPPVTKPQQLPSSNLHPQQQNAQNSIPQIPKANPIPANQVQIQKNQPQKSDSESQQLDFQKLMNMINSGGQQGLLKQVIEFSLQQEMEKNAKDNNQPVPKISLTNEQVEYYKGLIESQQLQKQCAELLQKEKYKETIDLINKANLNEIEDNFGILYIKWKCLLKLNQFEQALETCNHMIENNPEKTQVIPLKGLTLHHLNRYEEAIDFFDIGIELNQNDFNSFFHKGQTLLVLKKQEEAIKCFERAIEIDPENEHSYFLLGNALKKLGQFHQAVQNYNTAININPQHQIAFTFKSQCLIELKVYEEAIKAADAAILINPNNPMAQYIKGLGLLKVEAFKEALDCFEKAIMIEDTMHEAHASKGETLHKMNKFIAAVASYDLALQLSPDPQYMLKKAESLRALEKIEEADILQSQAQQRIDQQEQSKNQDIKEQQQI</sequence>
<dbReference type="PANTHER" id="PTHR44943">
    <property type="entry name" value="CELLULOSE SYNTHASE OPERON PROTEIN C"/>
    <property type="match status" value="1"/>
</dbReference>
<dbReference type="OrthoDB" id="10263032at2759"/>
<dbReference type="PROSITE" id="PS50005">
    <property type="entry name" value="TPR"/>
    <property type="match status" value="4"/>
</dbReference>
<proteinExistence type="predicted"/>
<dbReference type="EMBL" id="CAJJDO010000146">
    <property type="protein sequence ID" value="CAD8207209.1"/>
    <property type="molecule type" value="Genomic_DNA"/>
</dbReference>
<feature type="region of interest" description="Disordered" evidence="4">
    <location>
        <begin position="231"/>
        <end position="345"/>
    </location>
</feature>
<evidence type="ECO:0000256" key="4">
    <source>
        <dbReference type="SAM" id="MobiDB-lite"/>
    </source>
</evidence>
<feature type="repeat" description="TPR" evidence="3">
    <location>
        <begin position="566"/>
        <end position="599"/>
    </location>
</feature>